<name>A0A481YUY6_9VIRU</name>
<organism evidence="1">
    <name type="scientific">Marseillevirus LCMAC103</name>
    <dbReference type="NCBI Taxonomy" id="2506604"/>
    <lineage>
        <taxon>Viruses</taxon>
        <taxon>Varidnaviria</taxon>
        <taxon>Bamfordvirae</taxon>
        <taxon>Nucleocytoviricota</taxon>
        <taxon>Megaviricetes</taxon>
        <taxon>Pimascovirales</taxon>
        <taxon>Pimascovirales incertae sedis</taxon>
        <taxon>Marseilleviridae</taxon>
    </lineage>
</organism>
<sequence length="57" mass="6202">MPRRVASLPPRPIAVQNKEGNSVLQKALPEALALAVALAVHRVLEDDRWRVPPGLQG</sequence>
<gene>
    <name evidence="1" type="ORF">LCMAC103_02570</name>
</gene>
<proteinExistence type="predicted"/>
<reference evidence="1" key="1">
    <citation type="journal article" date="2019" name="MBio">
        <title>Virus Genomes from Deep Sea Sediments Expand the Ocean Megavirome and Support Independent Origins of Viral Gigantism.</title>
        <authorList>
            <person name="Backstrom D."/>
            <person name="Yutin N."/>
            <person name="Jorgensen S.L."/>
            <person name="Dharamshi J."/>
            <person name="Homa F."/>
            <person name="Zaremba-Niedwiedzka K."/>
            <person name="Spang A."/>
            <person name="Wolf Y.I."/>
            <person name="Koonin E.V."/>
            <person name="Ettema T.J."/>
        </authorList>
    </citation>
    <scope>NUCLEOTIDE SEQUENCE</scope>
</reference>
<protein>
    <submittedName>
        <fullName evidence="1">Uncharacterized protein</fullName>
    </submittedName>
</protein>
<accession>A0A481YUY6</accession>
<dbReference type="EMBL" id="MK500338">
    <property type="protein sequence ID" value="QBK86919.1"/>
    <property type="molecule type" value="Genomic_DNA"/>
</dbReference>
<evidence type="ECO:0000313" key="1">
    <source>
        <dbReference type="EMBL" id="QBK86919.1"/>
    </source>
</evidence>